<evidence type="ECO:0000313" key="3">
    <source>
        <dbReference type="Proteomes" id="UP001304243"/>
    </source>
</evidence>
<sequence length="331" mass="36360">MDPLDVIKESLFLRDYWISQEPLSWEAIGYLTSLIEKAPTTDKRSAFYNLSQDLEKLYTAFIDDSLVKKHIQGIKKSLNLSSGRGVINEFWEKHATTLKDLSLKNRTSQSVVLSSMMKTAAFAAASAADAHSSSSTAIFADTAHSPSSSAAATAHSSSSSAVDTAHSSSSSAAAATQFSTNKRSDQTHIETRRQKRRSQQSNNDISESDNFFVAGQDASVGTIIKKGAIDMHSKLLLKQALTARQRKIMTNGLSSIVDLSDNSLASQRSLFTESEWSELQLLFDERLKIVPIDLNERVKDVIIIVGGTLGLSGDYDCCISLVRVKRRVQFR</sequence>
<protein>
    <submittedName>
        <fullName evidence="2">Uncharacterized protein</fullName>
    </submittedName>
</protein>
<dbReference type="EMBL" id="JASEJX010000014">
    <property type="protein sequence ID" value="KAK4516296.1"/>
    <property type="molecule type" value="Genomic_DNA"/>
</dbReference>
<dbReference type="GeneID" id="89954952"/>
<feature type="region of interest" description="Disordered" evidence="1">
    <location>
        <begin position="171"/>
        <end position="208"/>
    </location>
</feature>
<reference evidence="2 3" key="1">
    <citation type="submission" date="2022-11" db="EMBL/GenBank/DDBJ databases">
        <title>Mucor velutinosus strain NIH1002 WGS.</title>
        <authorList>
            <person name="Subramanian P."/>
            <person name="Mullikin J.C."/>
            <person name="Segre J.A."/>
            <person name="Zelazny A.M."/>
        </authorList>
    </citation>
    <scope>NUCLEOTIDE SEQUENCE [LARGE SCALE GENOMIC DNA]</scope>
    <source>
        <strain evidence="2 3">NIH1002</strain>
    </source>
</reference>
<name>A0AAN7DJV5_9FUNG</name>
<keyword evidence="3" id="KW-1185">Reference proteome</keyword>
<feature type="compositionally biased region" description="Basic and acidic residues" evidence="1">
    <location>
        <begin position="182"/>
        <end position="192"/>
    </location>
</feature>
<evidence type="ECO:0000313" key="2">
    <source>
        <dbReference type="EMBL" id="KAK4516296.1"/>
    </source>
</evidence>
<comment type="caution">
    <text evidence="2">The sequence shown here is derived from an EMBL/GenBank/DDBJ whole genome shotgun (WGS) entry which is preliminary data.</text>
</comment>
<accession>A0AAN7DJV5</accession>
<organism evidence="2 3">
    <name type="scientific">Mucor velutinosus</name>
    <dbReference type="NCBI Taxonomy" id="708070"/>
    <lineage>
        <taxon>Eukaryota</taxon>
        <taxon>Fungi</taxon>
        <taxon>Fungi incertae sedis</taxon>
        <taxon>Mucoromycota</taxon>
        <taxon>Mucoromycotina</taxon>
        <taxon>Mucoromycetes</taxon>
        <taxon>Mucorales</taxon>
        <taxon>Mucorineae</taxon>
        <taxon>Mucoraceae</taxon>
        <taxon>Mucor</taxon>
    </lineage>
</organism>
<dbReference type="RefSeq" id="XP_064682962.1">
    <property type="nucleotide sequence ID" value="XM_064830460.1"/>
</dbReference>
<gene>
    <name evidence="2" type="ORF">ATC70_011266</name>
</gene>
<proteinExistence type="predicted"/>
<dbReference type="Proteomes" id="UP001304243">
    <property type="component" value="Unassembled WGS sequence"/>
</dbReference>
<dbReference type="AlphaFoldDB" id="A0AAN7DJV5"/>
<evidence type="ECO:0000256" key="1">
    <source>
        <dbReference type="SAM" id="MobiDB-lite"/>
    </source>
</evidence>